<dbReference type="SUPFAM" id="SSF46565">
    <property type="entry name" value="Chaperone J-domain"/>
    <property type="match status" value="1"/>
</dbReference>
<dbReference type="PROSITE" id="PS50076">
    <property type="entry name" value="DNAJ_2"/>
    <property type="match status" value="1"/>
</dbReference>
<dbReference type="Proteomes" id="UP000663828">
    <property type="component" value="Unassembled WGS sequence"/>
</dbReference>
<reference evidence="3" key="1">
    <citation type="submission" date="2021-02" db="EMBL/GenBank/DDBJ databases">
        <authorList>
            <person name="Nowell W R."/>
        </authorList>
    </citation>
    <scope>NUCLEOTIDE SEQUENCE</scope>
</reference>
<keyword evidence="1" id="KW-1133">Transmembrane helix</keyword>
<dbReference type="InterPro" id="IPR001623">
    <property type="entry name" value="DnaJ_domain"/>
</dbReference>
<name>A0A814V7U6_ADIRI</name>
<dbReference type="CDD" id="cd06257">
    <property type="entry name" value="DnaJ"/>
    <property type="match status" value="1"/>
</dbReference>
<keyword evidence="1" id="KW-0812">Transmembrane</keyword>
<dbReference type="Gene3D" id="1.10.287.110">
    <property type="entry name" value="DnaJ domain"/>
    <property type="match status" value="1"/>
</dbReference>
<dbReference type="PANTHER" id="PTHR44825:SF1">
    <property type="entry name" value="DNAJ HOMOLOG SUBFAMILY C MEMBER 4"/>
    <property type="match status" value="1"/>
</dbReference>
<dbReference type="AlphaFoldDB" id="A0A814V7U6"/>
<feature type="domain" description="J" evidence="2">
    <location>
        <begin position="54"/>
        <end position="119"/>
    </location>
</feature>
<keyword evidence="4" id="KW-1185">Reference proteome</keyword>
<proteinExistence type="predicted"/>
<comment type="caution">
    <text evidence="3">The sequence shown here is derived from an EMBL/GenBank/DDBJ whole genome shotgun (WGS) entry which is preliminary data.</text>
</comment>
<dbReference type="SMART" id="SM00271">
    <property type="entry name" value="DnaJ"/>
    <property type="match status" value="1"/>
</dbReference>
<accession>A0A814V7U6</accession>
<dbReference type="PANTHER" id="PTHR44825">
    <property type="match status" value="1"/>
</dbReference>
<feature type="transmembrane region" description="Helical" evidence="1">
    <location>
        <begin position="211"/>
        <end position="231"/>
    </location>
</feature>
<dbReference type="EMBL" id="CAJNOR010001696">
    <property type="protein sequence ID" value="CAF1185362.1"/>
    <property type="molecule type" value="Genomic_DNA"/>
</dbReference>
<protein>
    <recommendedName>
        <fullName evidence="2">J domain-containing protein</fullName>
    </recommendedName>
</protein>
<dbReference type="Pfam" id="PF00226">
    <property type="entry name" value="DnaJ"/>
    <property type="match status" value="1"/>
</dbReference>
<dbReference type="InterPro" id="IPR036869">
    <property type="entry name" value="J_dom_sf"/>
</dbReference>
<gene>
    <name evidence="3" type="ORF">XAT740_LOCUS22808</name>
</gene>
<dbReference type="InterPro" id="IPR052763">
    <property type="entry name" value="DnaJ_C4"/>
</dbReference>
<evidence type="ECO:0000259" key="2">
    <source>
        <dbReference type="PROSITE" id="PS50076"/>
    </source>
</evidence>
<evidence type="ECO:0000313" key="3">
    <source>
        <dbReference type="EMBL" id="CAF1185362.1"/>
    </source>
</evidence>
<organism evidence="3 4">
    <name type="scientific">Adineta ricciae</name>
    <name type="common">Rotifer</name>
    <dbReference type="NCBI Taxonomy" id="249248"/>
    <lineage>
        <taxon>Eukaryota</taxon>
        <taxon>Metazoa</taxon>
        <taxon>Spiralia</taxon>
        <taxon>Gnathifera</taxon>
        <taxon>Rotifera</taxon>
        <taxon>Eurotatoria</taxon>
        <taxon>Bdelloidea</taxon>
        <taxon>Adinetida</taxon>
        <taxon>Adinetidae</taxon>
        <taxon>Adineta</taxon>
    </lineage>
</organism>
<evidence type="ECO:0000313" key="4">
    <source>
        <dbReference type="Proteomes" id="UP000663828"/>
    </source>
</evidence>
<sequence length="284" mass="33230">MFRKSQQYLWRKSRTRGGHLHLYDHIFIQCTFPPTRSFSLTKCRCKTANINARNYYDLLGVEQTATQKEIRKAFVKLSKEYHPDANSADKSLHDKFVKINEAFSVLSKPSARKTYDQNLNYPHQSASRGYSASPTARQQASNGFPFEWTARNSNNRGAYARRPTSNEFDWGTPHFDKTFYDMFRRQMEQDRKRRRSYSYNPPPGYGMIDTYLAPFTIITVLLAFGILIHVLQGRMANFSDPNYVVDPRSRSYHAYREWQRLSALKNAESMPLRTGSTKRDNEEE</sequence>
<dbReference type="PRINTS" id="PR00625">
    <property type="entry name" value="JDOMAIN"/>
</dbReference>
<evidence type="ECO:0000256" key="1">
    <source>
        <dbReference type="SAM" id="Phobius"/>
    </source>
</evidence>
<keyword evidence="1" id="KW-0472">Membrane</keyword>